<gene>
    <name evidence="9" type="ORF">A2304_03395</name>
</gene>
<dbReference type="CDD" id="cd16913">
    <property type="entry name" value="YkuD_like"/>
    <property type="match status" value="1"/>
</dbReference>
<protein>
    <recommendedName>
        <fullName evidence="8">L,D-TPase catalytic domain-containing protein</fullName>
    </recommendedName>
</protein>
<organism evidence="9 10">
    <name type="scientific">Candidatus Uhrbacteria bacterium RIFOXYB2_FULL_57_15</name>
    <dbReference type="NCBI Taxonomy" id="1802422"/>
    <lineage>
        <taxon>Bacteria</taxon>
        <taxon>Candidatus Uhriibacteriota</taxon>
    </lineage>
</organism>
<proteinExistence type="predicted"/>
<dbReference type="InterPro" id="IPR038063">
    <property type="entry name" value="Transpep_catalytic_dom"/>
</dbReference>
<feature type="signal peptide" evidence="7">
    <location>
        <begin position="1"/>
        <end position="18"/>
    </location>
</feature>
<name>A0A1F7W5L0_9BACT</name>
<evidence type="ECO:0000313" key="9">
    <source>
        <dbReference type="EMBL" id="OGL98103.1"/>
    </source>
</evidence>
<dbReference type="AlphaFoldDB" id="A0A1F7W5L0"/>
<dbReference type="GO" id="GO:0071972">
    <property type="term" value="F:peptidoglycan L,D-transpeptidase activity"/>
    <property type="evidence" value="ECO:0007669"/>
    <property type="project" value="TreeGrafter"/>
</dbReference>
<feature type="active site" description="Nucleophile" evidence="6">
    <location>
        <position position="421"/>
    </location>
</feature>
<dbReference type="PROSITE" id="PS52029">
    <property type="entry name" value="LD_TPASE"/>
    <property type="match status" value="1"/>
</dbReference>
<dbReference type="Pfam" id="PF03734">
    <property type="entry name" value="YkuD"/>
    <property type="match status" value="1"/>
</dbReference>
<keyword evidence="7" id="KW-0732">Signal</keyword>
<evidence type="ECO:0000256" key="1">
    <source>
        <dbReference type="ARBA" id="ARBA00004752"/>
    </source>
</evidence>
<accession>A0A1F7W5L0</accession>
<dbReference type="PANTHER" id="PTHR30582:SF2">
    <property type="entry name" value="L,D-TRANSPEPTIDASE YCIB-RELATED"/>
    <property type="match status" value="1"/>
</dbReference>
<evidence type="ECO:0000256" key="5">
    <source>
        <dbReference type="ARBA" id="ARBA00023316"/>
    </source>
</evidence>
<dbReference type="GO" id="GO:0005576">
    <property type="term" value="C:extracellular region"/>
    <property type="evidence" value="ECO:0007669"/>
    <property type="project" value="TreeGrafter"/>
</dbReference>
<dbReference type="SUPFAM" id="SSF141523">
    <property type="entry name" value="L,D-transpeptidase catalytic domain-like"/>
    <property type="match status" value="1"/>
</dbReference>
<feature type="domain" description="L,D-TPase catalytic" evidence="8">
    <location>
        <begin position="328"/>
        <end position="445"/>
    </location>
</feature>
<dbReference type="GO" id="GO:0016740">
    <property type="term" value="F:transferase activity"/>
    <property type="evidence" value="ECO:0007669"/>
    <property type="project" value="UniProtKB-KW"/>
</dbReference>
<feature type="chain" id="PRO_5009533294" description="L,D-TPase catalytic domain-containing protein" evidence="7">
    <location>
        <begin position="19"/>
        <end position="446"/>
    </location>
</feature>
<dbReference type="InterPro" id="IPR028994">
    <property type="entry name" value="Integrin_alpha_N"/>
</dbReference>
<keyword evidence="5 6" id="KW-0961">Cell wall biogenesis/degradation</keyword>
<comment type="caution">
    <text evidence="9">The sequence shown here is derived from an EMBL/GenBank/DDBJ whole genome shotgun (WGS) entry which is preliminary data.</text>
</comment>
<dbReference type="GO" id="GO:0018104">
    <property type="term" value="P:peptidoglycan-protein cross-linking"/>
    <property type="evidence" value="ECO:0007669"/>
    <property type="project" value="TreeGrafter"/>
</dbReference>
<dbReference type="Proteomes" id="UP000176501">
    <property type="component" value="Unassembled WGS sequence"/>
</dbReference>
<evidence type="ECO:0000256" key="6">
    <source>
        <dbReference type="PROSITE-ProRule" id="PRU01373"/>
    </source>
</evidence>
<feature type="active site" description="Proton donor/acceptor" evidence="6">
    <location>
        <position position="405"/>
    </location>
</feature>
<reference evidence="9 10" key="1">
    <citation type="journal article" date="2016" name="Nat. Commun.">
        <title>Thousands of microbial genomes shed light on interconnected biogeochemical processes in an aquifer system.</title>
        <authorList>
            <person name="Anantharaman K."/>
            <person name="Brown C.T."/>
            <person name="Hug L.A."/>
            <person name="Sharon I."/>
            <person name="Castelle C.J."/>
            <person name="Probst A.J."/>
            <person name="Thomas B.C."/>
            <person name="Singh A."/>
            <person name="Wilkins M.J."/>
            <person name="Karaoz U."/>
            <person name="Brodie E.L."/>
            <person name="Williams K.H."/>
            <person name="Hubbard S.S."/>
            <person name="Banfield J.F."/>
        </authorList>
    </citation>
    <scope>NUCLEOTIDE SEQUENCE [LARGE SCALE GENOMIC DNA]</scope>
</reference>
<dbReference type="Gene3D" id="2.40.440.10">
    <property type="entry name" value="L,D-transpeptidase catalytic domain-like"/>
    <property type="match status" value="1"/>
</dbReference>
<keyword evidence="3 6" id="KW-0133">Cell shape</keyword>
<evidence type="ECO:0000256" key="3">
    <source>
        <dbReference type="ARBA" id="ARBA00022960"/>
    </source>
</evidence>
<evidence type="ECO:0000256" key="4">
    <source>
        <dbReference type="ARBA" id="ARBA00022984"/>
    </source>
</evidence>
<keyword evidence="4 6" id="KW-0573">Peptidoglycan synthesis</keyword>
<dbReference type="GO" id="GO:0071555">
    <property type="term" value="P:cell wall organization"/>
    <property type="evidence" value="ECO:0007669"/>
    <property type="project" value="UniProtKB-UniRule"/>
</dbReference>
<dbReference type="EMBL" id="MGFE01000023">
    <property type="protein sequence ID" value="OGL98103.1"/>
    <property type="molecule type" value="Genomic_DNA"/>
</dbReference>
<sequence length="446" mass="48178">MHKLFLLLLLSTMIFSFAAQTPIVNAWHQQTTTVRILSLDGTEQSSFLVATANEIGGLSVAIADLGTDGNPEILLGNGIGNEPRVHVYRMDGSEIGSFLAYDASMGVGINVTACDLDGDGINEIITAPQRGGGPHVRIFDHLGTLLDPGFFAYAESMREGVNLACGDLDGDARAELVTLPAPGAGPHVRVWKRESDAMTMSEEFFAFGQSDRRGIIGTIQNRMLIVASQMGSDTDVNEYVIHSPVTLVSSTTISTDALGTNAVAIRGNDPVVATSQSATIIGASSRSDVMNTGTNSIAMVLGDLDGNGTEEYVVTESRPFVGDPMEGKQIVIDLSEQRLYAYKNGLLENSFLVSTARPPWQTPIGEHTVLAKIPLVHYAGGSGADAYDLGWVPYNLRFYPHIYIHYAPWHNNFGHVMSHGCVNVSLENIKWIYDWAEVHIPVIVRS</sequence>
<dbReference type="UniPathway" id="UPA00219"/>
<evidence type="ECO:0000256" key="7">
    <source>
        <dbReference type="SAM" id="SignalP"/>
    </source>
</evidence>
<evidence type="ECO:0000256" key="2">
    <source>
        <dbReference type="ARBA" id="ARBA00022679"/>
    </source>
</evidence>
<keyword evidence="2" id="KW-0808">Transferase</keyword>
<evidence type="ECO:0000259" key="8">
    <source>
        <dbReference type="PROSITE" id="PS52029"/>
    </source>
</evidence>
<dbReference type="InterPro" id="IPR050979">
    <property type="entry name" value="LD-transpeptidase"/>
</dbReference>
<comment type="pathway">
    <text evidence="1 6">Cell wall biogenesis; peptidoglycan biosynthesis.</text>
</comment>
<dbReference type="SUPFAM" id="SSF69318">
    <property type="entry name" value="Integrin alpha N-terminal domain"/>
    <property type="match status" value="1"/>
</dbReference>
<dbReference type="Gene3D" id="2.130.10.130">
    <property type="entry name" value="Integrin alpha, N-terminal"/>
    <property type="match status" value="1"/>
</dbReference>
<dbReference type="PANTHER" id="PTHR30582">
    <property type="entry name" value="L,D-TRANSPEPTIDASE"/>
    <property type="match status" value="1"/>
</dbReference>
<dbReference type="InterPro" id="IPR005490">
    <property type="entry name" value="LD_TPept_cat_dom"/>
</dbReference>
<dbReference type="GO" id="GO:0008360">
    <property type="term" value="P:regulation of cell shape"/>
    <property type="evidence" value="ECO:0007669"/>
    <property type="project" value="UniProtKB-UniRule"/>
</dbReference>
<evidence type="ECO:0000313" key="10">
    <source>
        <dbReference type="Proteomes" id="UP000176501"/>
    </source>
</evidence>